<dbReference type="Proteomes" id="UP000294746">
    <property type="component" value="Unassembled WGS sequence"/>
</dbReference>
<protein>
    <submittedName>
        <fullName evidence="1">Uncharacterized protein</fullName>
    </submittedName>
</protein>
<name>A0A4R2RZS4_9BACL</name>
<organism evidence="1 2">
    <name type="scientific">Baia soyae</name>
    <dbReference type="NCBI Taxonomy" id="1544746"/>
    <lineage>
        <taxon>Bacteria</taxon>
        <taxon>Bacillati</taxon>
        <taxon>Bacillota</taxon>
        <taxon>Bacilli</taxon>
        <taxon>Bacillales</taxon>
        <taxon>Thermoactinomycetaceae</taxon>
        <taxon>Baia</taxon>
    </lineage>
</organism>
<accession>A0A4R2RZS4</accession>
<gene>
    <name evidence="1" type="ORF">EDD57_11340</name>
</gene>
<comment type="caution">
    <text evidence="1">The sequence shown here is derived from an EMBL/GenBank/DDBJ whole genome shotgun (WGS) entry which is preliminary data.</text>
</comment>
<sequence length="49" mass="5541">MEDVRGHVSDHSSIVSPQGCEKHVRSVILRFGQVAKTRKERSNICHKTP</sequence>
<evidence type="ECO:0000313" key="2">
    <source>
        <dbReference type="Proteomes" id="UP000294746"/>
    </source>
</evidence>
<keyword evidence="2" id="KW-1185">Reference proteome</keyword>
<dbReference type="AlphaFoldDB" id="A0A4R2RZS4"/>
<reference evidence="1 2" key="1">
    <citation type="submission" date="2019-03" db="EMBL/GenBank/DDBJ databases">
        <title>Genomic Encyclopedia of Type Strains, Phase IV (KMG-IV): sequencing the most valuable type-strain genomes for metagenomic binning, comparative biology and taxonomic classification.</title>
        <authorList>
            <person name="Goeker M."/>
        </authorList>
    </citation>
    <scope>NUCLEOTIDE SEQUENCE [LARGE SCALE GENOMIC DNA]</scope>
    <source>
        <strain evidence="1 2">DSM 46831</strain>
    </source>
</reference>
<dbReference type="EMBL" id="SLXV01000013">
    <property type="protein sequence ID" value="TCP69118.1"/>
    <property type="molecule type" value="Genomic_DNA"/>
</dbReference>
<proteinExistence type="predicted"/>
<evidence type="ECO:0000313" key="1">
    <source>
        <dbReference type="EMBL" id="TCP69118.1"/>
    </source>
</evidence>